<feature type="compositionally biased region" description="Basic and acidic residues" evidence="2">
    <location>
        <begin position="62"/>
        <end position="77"/>
    </location>
</feature>
<feature type="compositionally biased region" description="Basic and acidic residues" evidence="2">
    <location>
        <begin position="12"/>
        <end position="22"/>
    </location>
</feature>
<gene>
    <name evidence="3" type="ORF">BG006_009170</name>
</gene>
<reference evidence="3" key="1">
    <citation type="journal article" date="2020" name="Fungal Divers.">
        <title>Resolving the Mortierellaceae phylogeny through synthesis of multi-gene phylogenetics and phylogenomics.</title>
        <authorList>
            <person name="Vandepol N."/>
            <person name="Liber J."/>
            <person name="Desiro A."/>
            <person name="Na H."/>
            <person name="Kennedy M."/>
            <person name="Barry K."/>
            <person name="Grigoriev I.V."/>
            <person name="Miller A.N."/>
            <person name="O'Donnell K."/>
            <person name="Stajich J.E."/>
            <person name="Bonito G."/>
        </authorList>
    </citation>
    <scope>NUCLEOTIDE SEQUENCE</scope>
    <source>
        <strain evidence="3">NVP1</strain>
    </source>
</reference>
<evidence type="ECO:0000313" key="3">
    <source>
        <dbReference type="EMBL" id="KAF9327542.1"/>
    </source>
</evidence>
<feature type="region of interest" description="Disordered" evidence="2">
    <location>
        <begin position="1"/>
        <end position="77"/>
    </location>
</feature>
<feature type="coiled-coil region" evidence="1">
    <location>
        <begin position="186"/>
        <end position="333"/>
    </location>
</feature>
<dbReference type="EMBL" id="JAAAUY010000654">
    <property type="protein sequence ID" value="KAF9327542.1"/>
    <property type="molecule type" value="Genomic_DNA"/>
</dbReference>
<keyword evidence="1" id="KW-0175">Coiled coil</keyword>
<sequence>MSTASDGGFLEDDGHYGDRRDNQYGGPHGNLYDDHHNIQFSDHQYDDQYDDIQYEDDDHDEDYYKEPLSREQQRKQRDDFDKFERIIRFLEANLASMVGVHEPQVGASIESRLQIIINSMAADEQRHAKTLAENAKLKADKDRGWVGDLPDRPNKPIEEILTRVMQESEKKFASLKVENTTLHSTQISLQEQLAAATHEKEAMELELSEAKINADNLNKELTKSEKGRRTAQSVKEAKEKDLVRLEDRFKSLDKHYLDKEKLVTKLQKENDRLQKENDDRKRDFVRVKSASLTRDLEKISALEASIQNKDKQLEEQKQKLRDSDESLRAMASKCKRLEDDEDRGLESFGKFRSDLAQVTLALSDNEVKTKKLEAALVVAHQDLESIGAKATKDRQLVQHELAVAQKLAQDREKENKFLKASIAQADLSAQDYRRHSEEDAAMIRDLEAQVHELKTEAMVHERTAAQLRQHLQSHIGDLAEQTKLTNALAEDVKNLKESIREMGGEITDKDLTARYLALESLQNQVKTLNQQLGRASRAPSHQVESGHLLDGSLEPACIRNMTWLYNGLHRTTNDLIDALGSVVSLRQEVSEAMAGSHQDRDEILEKFHRAEFELQAVTATLKAEKDERAEELKEKEAMKTEIDQLTLNMEQLSAAIEAQEAEVGEELQLELERAVDRMESLAAVVAVMEEEAVTMIRTRDKMDERNSQLKASLKLAEEKIERLEKEIERRNKDLEQMVPELAGARSTIQEQDNSIQLFGETVQDLKKTISNLEQENKEQAAVVDGREKALARLDEARQMYDKVFESKVARLKEDKQIWEKRVEAEWARVRGIHKQELKSLMEKYSSSMAVLQWNVESQQMSFEKERGNLTKELENAKKNEESLQNLVDKLHVDIVDRNELIAGYMDFVTTQADIVKIEELERKIASLTEALDGQMEILKTYDQNMANFSDKHQSYLTQMRDLEVELSEEKRQRAHEQKNYASLLETVATMQNLEKDLMTKLSRPQRSDGDSGILSQDGSGRTEEGEGSGS</sequence>
<feature type="compositionally biased region" description="Acidic residues" evidence="2">
    <location>
        <begin position="47"/>
        <end position="61"/>
    </location>
</feature>
<proteinExistence type="predicted"/>
<dbReference type="AlphaFoldDB" id="A0A9P5VJF3"/>
<feature type="region of interest" description="Disordered" evidence="2">
    <location>
        <begin position="995"/>
        <end position="1030"/>
    </location>
</feature>
<feature type="coiled-coil region" evidence="1">
    <location>
        <begin position="614"/>
        <end position="782"/>
    </location>
</feature>
<name>A0A9P5VJF3_9FUNG</name>
<keyword evidence="4" id="KW-1185">Reference proteome</keyword>
<dbReference type="Proteomes" id="UP000696485">
    <property type="component" value="Unassembled WGS sequence"/>
</dbReference>
<dbReference type="PANTHER" id="PTHR23159:SF60">
    <property type="entry name" value="SPINDLE ASSEMBLY ABNORMAL PROTEIN 4"/>
    <property type="match status" value="1"/>
</dbReference>
<feature type="coiled-coil region" evidence="1">
    <location>
        <begin position="917"/>
        <end position="979"/>
    </location>
</feature>
<evidence type="ECO:0000256" key="2">
    <source>
        <dbReference type="SAM" id="MobiDB-lite"/>
    </source>
</evidence>
<comment type="caution">
    <text evidence="3">The sequence shown here is derived from an EMBL/GenBank/DDBJ whole genome shotgun (WGS) entry which is preliminary data.</text>
</comment>
<evidence type="ECO:0000256" key="1">
    <source>
        <dbReference type="SAM" id="Coils"/>
    </source>
</evidence>
<feature type="coiled-coil region" evidence="1">
    <location>
        <begin position="436"/>
        <end position="463"/>
    </location>
</feature>
<evidence type="ECO:0000313" key="4">
    <source>
        <dbReference type="Proteomes" id="UP000696485"/>
    </source>
</evidence>
<dbReference type="PANTHER" id="PTHR23159">
    <property type="entry name" value="CENTROSOMAL PROTEIN 2"/>
    <property type="match status" value="1"/>
</dbReference>
<organism evidence="3 4">
    <name type="scientific">Podila minutissima</name>
    <dbReference type="NCBI Taxonomy" id="64525"/>
    <lineage>
        <taxon>Eukaryota</taxon>
        <taxon>Fungi</taxon>
        <taxon>Fungi incertae sedis</taxon>
        <taxon>Mucoromycota</taxon>
        <taxon>Mortierellomycotina</taxon>
        <taxon>Mortierellomycetes</taxon>
        <taxon>Mortierellales</taxon>
        <taxon>Mortierellaceae</taxon>
        <taxon>Podila</taxon>
    </lineage>
</organism>
<feature type="coiled-coil region" evidence="1">
    <location>
        <begin position="859"/>
        <end position="893"/>
    </location>
</feature>
<protein>
    <submittedName>
        <fullName evidence="3">Uncharacterized protein</fullName>
    </submittedName>
</protein>
<accession>A0A9P5VJF3</accession>